<keyword evidence="2" id="KW-1185">Reference proteome</keyword>
<name>A0AAW0JRU8_MYOGA</name>
<evidence type="ECO:0000313" key="1">
    <source>
        <dbReference type="EMBL" id="KAK7829165.1"/>
    </source>
</evidence>
<dbReference type="Proteomes" id="UP001488838">
    <property type="component" value="Unassembled WGS sequence"/>
</dbReference>
<dbReference type="EMBL" id="JBBHLL010000022">
    <property type="protein sequence ID" value="KAK7829165.1"/>
    <property type="molecule type" value="Genomic_DNA"/>
</dbReference>
<accession>A0AAW0JRU8</accession>
<evidence type="ECO:0000313" key="2">
    <source>
        <dbReference type="Proteomes" id="UP001488838"/>
    </source>
</evidence>
<protein>
    <submittedName>
        <fullName evidence="1">Uncharacterized protein</fullName>
    </submittedName>
</protein>
<proteinExistence type="predicted"/>
<organism evidence="1 2">
    <name type="scientific">Myodes glareolus</name>
    <name type="common">Bank vole</name>
    <name type="synonym">Clethrionomys glareolus</name>
    <dbReference type="NCBI Taxonomy" id="447135"/>
    <lineage>
        <taxon>Eukaryota</taxon>
        <taxon>Metazoa</taxon>
        <taxon>Chordata</taxon>
        <taxon>Craniata</taxon>
        <taxon>Vertebrata</taxon>
        <taxon>Euteleostomi</taxon>
        <taxon>Mammalia</taxon>
        <taxon>Eutheria</taxon>
        <taxon>Euarchontoglires</taxon>
        <taxon>Glires</taxon>
        <taxon>Rodentia</taxon>
        <taxon>Myomorpha</taxon>
        <taxon>Muroidea</taxon>
        <taxon>Cricetidae</taxon>
        <taxon>Arvicolinae</taxon>
        <taxon>Myodes</taxon>
    </lineage>
</organism>
<sequence>MLQCHLVRVRNPQDRVLLFSFIF</sequence>
<comment type="caution">
    <text evidence="1">The sequence shown here is derived from an EMBL/GenBank/DDBJ whole genome shotgun (WGS) entry which is preliminary data.</text>
</comment>
<gene>
    <name evidence="1" type="ORF">U0070_012636</name>
</gene>
<dbReference type="AlphaFoldDB" id="A0AAW0JRU8"/>
<reference evidence="1 2" key="1">
    <citation type="journal article" date="2023" name="bioRxiv">
        <title>Conserved and derived expression patterns and positive selection on dental genes reveal complex evolutionary context of ever-growing rodent molars.</title>
        <authorList>
            <person name="Calamari Z.T."/>
            <person name="Song A."/>
            <person name="Cohen E."/>
            <person name="Akter M."/>
            <person name="Roy R.D."/>
            <person name="Hallikas O."/>
            <person name="Christensen M.M."/>
            <person name="Li P."/>
            <person name="Marangoni P."/>
            <person name="Jernvall J."/>
            <person name="Klein O.D."/>
        </authorList>
    </citation>
    <scope>NUCLEOTIDE SEQUENCE [LARGE SCALE GENOMIC DNA]</scope>
    <source>
        <strain evidence="1">V071</strain>
    </source>
</reference>